<dbReference type="AlphaFoldDB" id="A0A134ALP6"/>
<evidence type="ECO:0000313" key="1">
    <source>
        <dbReference type="EMBL" id="KXB68470.1"/>
    </source>
</evidence>
<evidence type="ECO:0008006" key="3">
    <source>
        <dbReference type="Google" id="ProtNLM"/>
    </source>
</evidence>
<dbReference type="Gene3D" id="3.20.20.70">
    <property type="entry name" value="Aldolase class I"/>
    <property type="match status" value="1"/>
</dbReference>
<dbReference type="EMBL" id="LSDG01000002">
    <property type="protein sequence ID" value="KXB68470.1"/>
    <property type="molecule type" value="Genomic_DNA"/>
</dbReference>
<reference evidence="2" key="1">
    <citation type="submission" date="2016-01" db="EMBL/GenBank/DDBJ databases">
        <authorList>
            <person name="Mitreva M."/>
            <person name="Pepin K.H."/>
            <person name="Mihindukulasuriya K.A."/>
            <person name="Fulton R."/>
            <person name="Fronick C."/>
            <person name="O'Laughlin M."/>
            <person name="Miner T."/>
            <person name="Herter B."/>
            <person name="Rosa B.A."/>
            <person name="Cordes M."/>
            <person name="Tomlinson C."/>
            <person name="Wollam A."/>
            <person name="Palsikar V.B."/>
            <person name="Mardis E.R."/>
            <person name="Wilson R.K."/>
        </authorList>
    </citation>
    <scope>NUCLEOTIDE SEQUENCE [LARGE SCALE GENOMIC DNA]</scope>
    <source>
        <strain evidence="2">DNF00729</strain>
    </source>
</reference>
<dbReference type="CDD" id="cd00945">
    <property type="entry name" value="Aldolase_Class_I"/>
    <property type="match status" value="1"/>
</dbReference>
<gene>
    <name evidence="1" type="ORF">HMPREF1863_00183</name>
</gene>
<dbReference type="RefSeq" id="WP_322621804.1">
    <property type="nucleotide sequence ID" value="NZ_CAMQER010000001.1"/>
</dbReference>
<dbReference type="InterPro" id="IPR013785">
    <property type="entry name" value="Aldolase_TIM"/>
</dbReference>
<proteinExistence type="predicted"/>
<name>A0A134ALP6_9FIRM</name>
<dbReference type="Proteomes" id="UP000070442">
    <property type="component" value="Unassembled WGS sequence"/>
</dbReference>
<keyword evidence="2" id="KW-1185">Reference proteome</keyword>
<protein>
    <recommendedName>
        <fullName evidence="3">Hydrolase</fullName>
    </recommendedName>
</protein>
<dbReference type="PATRIC" id="fig|755172.3.peg.176"/>
<organism evidence="1 2">
    <name type="scientific">Aedoeadaptatus coxii</name>
    <dbReference type="NCBI Taxonomy" id="755172"/>
    <lineage>
        <taxon>Bacteria</taxon>
        <taxon>Bacillati</taxon>
        <taxon>Bacillota</taxon>
        <taxon>Tissierellia</taxon>
        <taxon>Tissierellales</taxon>
        <taxon>Peptoniphilaceae</taxon>
        <taxon>Aedoeadaptatus</taxon>
    </lineage>
</organism>
<evidence type="ECO:0000313" key="2">
    <source>
        <dbReference type="Proteomes" id="UP000070442"/>
    </source>
</evidence>
<comment type="caution">
    <text evidence="1">The sequence shown here is derived from an EMBL/GenBank/DDBJ whole genome shotgun (WGS) entry which is preliminary data.</text>
</comment>
<sequence>MSISKKSKLPVGDFRIIKDKYIPEIESSLRKKPVLMPNAIYNASGIRIQGTRFKSLIFSTDIAMIRNSNAQAVFAVYPFTPQLAIVQSIIQGSSIPVFAGVGGGTTSGARSVSIALECELLGAYGVVVNAPMKNEVIQEMYNVLDIPIIATVVSKNDDIVGKINAGARILNVSGGKNTAELVRYVRSIIGNRFPIIATGGDNDEQIQTTINAGTNAITYTPPSMASLFKGMMEDYRAQSEANGSESCNDPKQLHVHEYLRDLVFPADAIEYIRKKGEDKDDKK</sequence>
<dbReference type="STRING" id="755172.HMPREF1863_00183"/>
<dbReference type="SUPFAM" id="SSF51412">
    <property type="entry name" value="Inosine monophosphate dehydrogenase (IMPDH)"/>
    <property type="match status" value="1"/>
</dbReference>
<accession>A0A134ALP6</accession>